<dbReference type="AlphaFoldDB" id="A0AAE9YYN7"/>
<organism evidence="1 2">
    <name type="scientific">Thalassomonas viridans</name>
    <dbReference type="NCBI Taxonomy" id="137584"/>
    <lineage>
        <taxon>Bacteria</taxon>
        <taxon>Pseudomonadati</taxon>
        <taxon>Pseudomonadota</taxon>
        <taxon>Gammaproteobacteria</taxon>
        <taxon>Alteromonadales</taxon>
        <taxon>Colwelliaceae</taxon>
        <taxon>Thalassomonas</taxon>
    </lineage>
</organism>
<keyword evidence="2" id="KW-1185">Reference proteome</keyword>
<sequence length="144" mass="16588">MTPAKITEFFTLLKMVGFTDNTEYQERGEVSVSYSFGRLMYKNGTPATSQGTGYQKRFLIDYLPEWCVAYAENGQFKLSVFSQKWGADGIPVTHENVMPFITAEQLLMYVQELQKISHTKALMAIKKAQLEEPEIHSQVKQHYY</sequence>
<dbReference type="KEGG" id="tvd:SG34_018405"/>
<evidence type="ECO:0000313" key="1">
    <source>
        <dbReference type="EMBL" id="WDE03363.1"/>
    </source>
</evidence>
<protein>
    <submittedName>
        <fullName evidence="1">Uncharacterized protein</fullName>
    </submittedName>
</protein>
<reference evidence="1 2" key="1">
    <citation type="journal article" date="2015" name="Genome Announc.">
        <title>Draft Genome Sequences of Marine Isolates of Thalassomonas viridans and Thalassomonas actiniarum.</title>
        <authorList>
            <person name="Olonade I."/>
            <person name="van Zyl L.J."/>
            <person name="Trindade M."/>
        </authorList>
    </citation>
    <scope>NUCLEOTIDE SEQUENCE [LARGE SCALE GENOMIC DNA]</scope>
    <source>
        <strain evidence="1 2">XOM25</strain>
    </source>
</reference>
<dbReference type="Proteomes" id="UP000032352">
    <property type="component" value="Chromosome"/>
</dbReference>
<name>A0AAE9YYN7_9GAMM</name>
<dbReference type="EMBL" id="CP059733">
    <property type="protein sequence ID" value="WDE03363.1"/>
    <property type="molecule type" value="Genomic_DNA"/>
</dbReference>
<proteinExistence type="predicted"/>
<gene>
    <name evidence="1" type="ORF">SG34_018405</name>
</gene>
<accession>A0AAE9YYN7</accession>
<dbReference type="RefSeq" id="WP_044837371.1">
    <property type="nucleotide sequence ID" value="NZ_CP059733.1"/>
</dbReference>
<evidence type="ECO:0000313" key="2">
    <source>
        <dbReference type="Proteomes" id="UP000032352"/>
    </source>
</evidence>
<reference evidence="1 2" key="2">
    <citation type="journal article" date="2022" name="Mar. Drugs">
        <title>Bioassay-Guided Fractionation Leads to the Detection of Cholic Acid Generated by the Rare Thalassomonas sp.</title>
        <authorList>
            <person name="Pheiffer F."/>
            <person name="Schneider Y.K."/>
            <person name="Hansen E.H."/>
            <person name="Andersen J.H."/>
            <person name="Isaksson J."/>
            <person name="Busche T."/>
            <person name="R C."/>
            <person name="Kalinowski J."/>
            <person name="Zyl L.V."/>
            <person name="Trindade M."/>
        </authorList>
    </citation>
    <scope>NUCLEOTIDE SEQUENCE [LARGE SCALE GENOMIC DNA]</scope>
    <source>
        <strain evidence="1 2">XOM25</strain>
    </source>
</reference>